<dbReference type="InterPro" id="IPR026876">
    <property type="entry name" value="Fn3_assoc_repeat"/>
</dbReference>
<dbReference type="Pfam" id="PF13287">
    <property type="entry name" value="Fn3_assoc"/>
    <property type="match status" value="1"/>
</dbReference>
<evidence type="ECO:0000256" key="2">
    <source>
        <dbReference type="SAM" id="SignalP"/>
    </source>
</evidence>
<gene>
    <name evidence="3" type="ORF">OKA05_06860</name>
</gene>
<dbReference type="Pfam" id="PF12951">
    <property type="entry name" value="PATR"/>
    <property type="match status" value="5"/>
</dbReference>
<keyword evidence="4" id="KW-1185">Reference proteome</keyword>
<accession>A0ABT3GF88</accession>
<keyword evidence="1 2" id="KW-0732">Signal</keyword>
<name>A0ABT3GF88_9BACT</name>
<dbReference type="EMBL" id="JAPDDT010000002">
    <property type="protein sequence ID" value="MCW1922267.1"/>
    <property type="molecule type" value="Genomic_DNA"/>
</dbReference>
<evidence type="ECO:0000313" key="4">
    <source>
        <dbReference type="Proteomes" id="UP001320876"/>
    </source>
</evidence>
<proteinExistence type="predicted"/>
<protein>
    <submittedName>
        <fullName evidence="3">Autotransporter-associated beta strand repeat-containing protein</fullName>
    </submittedName>
</protein>
<evidence type="ECO:0000256" key="1">
    <source>
        <dbReference type="ARBA" id="ARBA00022729"/>
    </source>
</evidence>
<sequence length="1394" mass="136297">MKQPTTTTLHRLALCAGLALAPQAHAAPVIKSATGTDLATGASWGGTAPTGTDTATWNASSLGDGLTLNSSAAWNGLAVTGATAPVSISGAGMLSLGSGGLDLSTSPVNLTIGHPVELAAAQTWKVASGRTITSSGVISGSGALTIGSTGQLVTTTTFLTNTAQTLFPNTSLAGVTSAGGKIGGGWVGAGTPVNASGYLLTNNGTTASFWLQAVDGGFTKGVRVELAQSGADITARSTAAKNVSGSNLGFNFDTGGATSPLATVQTGDGYGAHTTTLQVGADTTGTLVFSGLNTYTGATSVTRGILRAGISSVAGSGGAFGNESAVSLANAASTGLDLNGFDTLVGSLTGGGTVGGGITLGAATLTTGGDNSSPAAYAGVIGGTGGVVKTGSGTQILSGANTYSGGTIVSGSGTLTGSAGVAFTGTQGGAFGTGAITVNSGATLRATTPFVIGGGQNTTRVLNLNGGTANLQGGGTGGEYLKTINLTGGSMSIDSGTVYFRAPTGGTALHSFAAPVASTIATGIDLTLGHLTVDAAAGTVPDGHDLVISGNISQNTGAGSGAKTLTKTGTGTLVLAGSNNSYTGVTTVSAGTLVVNGTLATAAGSVEVGATGTLDGAGTINRPVNLAAGSVITPAGATIGTLTVGGTVTLQGTTVLQIHKDSGSGLTQDLLDADAVNFGGTLEVTATGDALALGDSFLLFDAATYGGGFTSFSLPALAGGLSWDFGGLASSGILTVVNYVSTPAFSPSGGGFAGTPSVTITSESGATIHYTVNGSTPTAASPVYAGPIMLPANTATFTLKAFAKKAGKADSPVTTGVYHTIDTPTWITNGDAYWGSQPGDEANWQNMVIAGGSGASANFSSLALTQSTTVTLDGSRVIGHLAFGDASPSPTSDWSLIPQSGSMLTLATDTGTPSITVNNQTTTISAPVAGTQGFTKSGAGTLKLAGSQSYTGDTVVNAGSLLLDSSAVASNTPQIASEKIVNNSAVTFLRAATGFTHINPSLSGAGDYFVDGPGGGGVYDNRVAFRGTASDNTGTIHLINGGRLWVDAAGANAIGDSAIVDVGATASFHIYRGVTETIGGLQGSGEVWGRDSLTTPVATLVVGGGDKTASFSGVLKQDVTPLAITKIGTGTQTFAGTNTYTGATTVEGGRLAGTGAIGSDVTVKSGATLAPGAGVGTMDAKALTFETGSTLQVEVNSTSGTADKVVAHGAVSLTGVTADFTEVGSGTVAAGTKLVILDYTGQSLTGIFTGLAEGASVVIGANSFTLSYADSSRVTLTIPGGGFSSWAAANAPGQTMAMDHDHDGVANGIEYFMGVNGSAFTANPAMNAARLISWPKGAGYTGVYGTDYVVQTSINLTTWDDVLVGDVVIESDSVDYTLPTGGSPKFMRLKVTGP</sequence>
<feature type="signal peptide" evidence="2">
    <location>
        <begin position="1"/>
        <end position="26"/>
    </location>
</feature>
<comment type="caution">
    <text evidence="3">The sequence shown here is derived from an EMBL/GenBank/DDBJ whole genome shotgun (WGS) entry which is preliminary data.</text>
</comment>
<dbReference type="InterPro" id="IPR013425">
    <property type="entry name" value="Autotrns_rpt"/>
</dbReference>
<feature type="chain" id="PRO_5045052953" evidence="2">
    <location>
        <begin position="27"/>
        <end position="1394"/>
    </location>
</feature>
<dbReference type="NCBIfam" id="TIGR02601">
    <property type="entry name" value="autotrns_rpt"/>
    <property type="match status" value="5"/>
</dbReference>
<dbReference type="SUPFAM" id="SSF51126">
    <property type="entry name" value="Pectin lyase-like"/>
    <property type="match status" value="3"/>
</dbReference>
<dbReference type="Proteomes" id="UP001320876">
    <property type="component" value="Unassembled WGS sequence"/>
</dbReference>
<reference evidence="3 4" key="1">
    <citation type="submission" date="2022-10" db="EMBL/GenBank/DDBJ databases">
        <title>Luteolibacter arcticus strain CCTCC AB 2014275, whole genome shotgun sequencing project.</title>
        <authorList>
            <person name="Zhao G."/>
            <person name="Shen L."/>
        </authorList>
    </citation>
    <scope>NUCLEOTIDE SEQUENCE [LARGE SCALE GENOMIC DNA]</scope>
    <source>
        <strain evidence="3 4">CCTCC AB 2014275</strain>
    </source>
</reference>
<dbReference type="RefSeq" id="WP_264486376.1">
    <property type="nucleotide sequence ID" value="NZ_JAPDDT010000002.1"/>
</dbReference>
<dbReference type="InterPro" id="IPR011050">
    <property type="entry name" value="Pectin_lyase_fold/virulence"/>
</dbReference>
<organism evidence="3 4">
    <name type="scientific">Luteolibacter arcticus</name>
    <dbReference type="NCBI Taxonomy" id="1581411"/>
    <lineage>
        <taxon>Bacteria</taxon>
        <taxon>Pseudomonadati</taxon>
        <taxon>Verrucomicrobiota</taxon>
        <taxon>Verrucomicrobiia</taxon>
        <taxon>Verrucomicrobiales</taxon>
        <taxon>Verrucomicrobiaceae</taxon>
        <taxon>Luteolibacter</taxon>
    </lineage>
</organism>
<evidence type="ECO:0000313" key="3">
    <source>
        <dbReference type="EMBL" id="MCW1922267.1"/>
    </source>
</evidence>